<dbReference type="SUPFAM" id="SSF51735">
    <property type="entry name" value="NAD(P)-binding Rossmann-fold domains"/>
    <property type="match status" value="1"/>
</dbReference>
<dbReference type="Gene3D" id="3.40.50.720">
    <property type="entry name" value="NAD(P)-binding Rossmann-like Domain"/>
    <property type="match status" value="1"/>
</dbReference>
<dbReference type="PROSITE" id="PS51176">
    <property type="entry name" value="PDH_ADH"/>
    <property type="match status" value="1"/>
</dbReference>
<dbReference type="EMBL" id="JBIRUI010000020">
    <property type="protein sequence ID" value="MFI1718250.1"/>
    <property type="molecule type" value="Genomic_DNA"/>
</dbReference>
<dbReference type="SUPFAM" id="SSF48179">
    <property type="entry name" value="6-phosphogluconate dehydrogenase C-terminal domain-like"/>
    <property type="match status" value="1"/>
</dbReference>
<sequence length="298" mass="30655">MRADSPRTAVVIGCGTTGTSVALALTAAGVDVALIDEDPRATAEAVAIGAGAAWTARRPPADLVVVATPPSEVVDTLYSAQSRGLGNVYTDTAGTKEIVSAEAELRGCDLKGYVPGHPLAGPDAPGPDAADAGRFAGRPWVLCPYETTPDWALGTVAALVELCGADRLDLAPHVHDRIVAELSHGPHLVAAALSTRFADSSSAFLGLAGQGLRDAVRTAGGDPWLWSDVLAHNAGPVADVLERISDQLAGAAAILREGDDSAPLELALTLEEGRRGEAALRQAGDLRTTRDARTGRRV</sequence>
<dbReference type="PANTHER" id="PTHR21363">
    <property type="entry name" value="PREPHENATE DEHYDROGENASE"/>
    <property type="match status" value="1"/>
</dbReference>
<comment type="similarity">
    <text evidence="1">Belongs to the prephenate/arogenate dehydrogenase family.</text>
</comment>
<dbReference type="Gene3D" id="1.10.3660.10">
    <property type="entry name" value="6-phosphogluconate dehydrogenase C-terminal like domain"/>
    <property type="match status" value="1"/>
</dbReference>
<keyword evidence="6" id="KW-1185">Reference proteome</keyword>
<evidence type="ECO:0000256" key="1">
    <source>
        <dbReference type="ARBA" id="ARBA00007964"/>
    </source>
</evidence>
<dbReference type="PANTHER" id="PTHR21363:SF0">
    <property type="entry name" value="PREPHENATE DEHYDROGENASE [NADP(+)]"/>
    <property type="match status" value="1"/>
</dbReference>
<evidence type="ECO:0000256" key="3">
    <source>
        <dbReference type="SAM" id="MobiDB-lite"/>
    </source>
</evidence>
<proteinExistence type="inferred from homology"/>
<dbReference type="InterPro" id="IPR046825">
    <property type="entry name" value="PDH_C"/>
</dbReference>
<comment type="caution">
    <text evidence="5">The sequence shown here is derived from an EMBL/GenBank/DDBJ whole genome shotgun (WGS) entry which is preliminary data.</text>
</comment>
<name>A0ABW7UF48_9ACTN</name>
<gene>
    <name evidence="5" type="ORF">ACH407_32400</name>
</gene>
<organism evidence="5 6">
    <name type="scientific">Streptomyces litmocidini</name>
    <dbReference type="NCBI Taxonomy" id="67318"/>
    <lineage>
        <taxon>Bacteria</taxon>
        <taxon>Bacillati</taxon>
        <taxon>Actinomycetota</taxon>
        <taxon>Actinomycetes</taxon>
        <taxon>Kitasatosporales</taxon>
        <taxon>Streptomycetaceae</taxon>
        <taxon>Streptomyces</taxon>
    </lineage>
</organism>
<dbReference type="InterPro" id="IPR003099">
    <property type="entry name" value="Prephen_DH"/>
</dbReference>
<dbReference type="RefSeq" id="WP_398712822.1">
    <property type="nucleotide sequence ID" value="NZ_JBIRUI010000020.1"/>
</dbReference>
<keyword evidence="2" id="KW-0560">Oxidoreductase</keyword>
<evidence type="ECO:0000256" key="2">
    <source>
        <dbReference type="ARBA" id="ARBA00023002"/>
    </source>
</evidence>
<evidence type="ECO:0000313" key="6">
    <source>
        <dbReference type="Proteomes" id="UP001611339"/>
    </source>
</evidence>
<feature type="domain" description="Prephenate/arogenate dehydrogenase" evidence="4">
    <location>
        <begin position="7"/>
        <end position="286"/>
    </location>
</feature>
<reference evidence="5 6" key="1">
    <citation type="submission" date="2024-10" db="EMBL/GenBank/DDBJ databases">
        <title>The Natural Products Discovery Center: Release of the First 8490 Sequenced Strains for Exploring Actinobacteria Biosynthetic Diversity.</title>
        <authorList>
            <person name="Kalkreuter E."/>
            <person name="Kautsar S.A."/>
            <person name="Yang D."/>
            <person name="Bader C.D."/>
            <person name="Teijaro C.N."/>
            <person name="Fluegel L."/>
            <person name="Davis C.M."/>
            <person name="Simpson J.R."/>
            <person name="Lauterbach L."/>
            <person name="Steele A.D."/>
            <person name="Gui C."/>
            <person name="Meng S."/>
            <person name="Li G."/>
            <person name="Viehrig K."/>
            <person name="Ye F."/>
            <person name="Su P."/>
            <person name="Kiefer A.F."/>
            <person name="Nichols A."/>
            <person name="Cepeda A.J."/>
            <person name="Yan W."/>
            <person name="Fan B."/>
            <person name="Jiang Y."/>
            <person name="Adhikari A."/>
            <person name="Zheng C.-J."/>
            <person name="Schuster L."/>
            <person name="Cowan T.M."/>
            <person name="Smanski M.J."/>
            <person name="Chevrette M.G."/>
            <person name="De Carvalho L.P.S."/>
            <person name="Shen B."/>
        </authorList>
    </citation>
    <scope>NUCLEOTIDE SEQUENCE [LARGE SCALE GENOMIC DNA]</scope>
    <source>
        <strain evidence="5 6">NPDC020602</strain>
    </source>
</reference>
<dbReference type="InterPro" id="IPR046826">
    <property type="entry name" value="PDH_N"/>
</dbReference>
<protein>
    <submittedName>
        <fullName evidence="5">Prephenate dehydrogenase/arogenate dehydrogenase family protein</fullName>
    </submittedName>
</protein>
<accession>A0ABW7UF48</accession>
<evidence type="ECO:0000313" key="5">
    <source>
        <dbReference type="EMBL" id="MFI1718250.1"/>
    </source>
</evidence>
<dbReference type="Pfam" id="PF02153">
    <property type="entry name" value="PDH_N"/>
    <property type="match status" value="1"/>
</dbReference>
<dbReference type="InterPro" id="IPR008927">
    <property type="entry name" value="6-PGluconate_DH-like_C_sf"/>
</dbReference>
<dbReference type="InterPro" id="IPR036291">
    <property type="entry name" value="NAD(P)-bd_dom_sf"/>
</dbReference>
<feature type="region of interest" description="Disordered" evidence="3">
    <location>
        <begin position="279"/>
        <end position="298"/>
    </location>
</feature>
<dbReference type="InterPro" id="IPR050812">
    <property type="entry name" value="Preph/Arog_dehydrog"/>
</dbReference>
<dbReference type="Pfam" id="PF20463">
    <property type="entry name" value="PDH_C"/>
    <property type="match status" value="1"/>
</dbReference>
<dbReference type="Proteomes" id="UP001611339">
    <property type="component" value="Unassembled WGS sequence"/>
</dbReference>
<feature type="compositionally biased region" description="Basic and acidic residues" evidence="3">
    <location>
        <begin position="287"/>
        <end position="298"/>
    </location>
</feature>
<evidence type="ECO:0000259" key="4">
    <source>
        <dbReference type="PROSITE" id="PS51176"/>
    </source>
</evidence>